<dbReference type="InterPro" id="IPR027417">
    <property type="entry name" value="P-loop_NTPase"/>
</dbReference>
<dbReference type="InterPro" id="IPR003439">
    <property type="entry name" value="ABC_transporter-like_ATP-bd"/>
</dbReference>
<organism evidence="5">
    <name type="scientific">uncultured Rubrobacteraceae bacterium</name>
    <dbReference type="NCBI Taxonomy" id="349277"/>
    <lineage>
        <taxon>Bacteria</taxon>
        <taxon>Bacillati</taxon>
        <taxon>Actinomycetota</taxon>
        <taxon>Rubrobacteria</taxon>
        <taxon>Rubrobacterales</taxon>
        <taxon>Rubrobacteraceae</taxon>
        <taxon>environmental samples</taxon>
    </lineage>
</organism>
<dbReference type="Gene3D" id="3.40.50.300">
    <property type="entry name" value="P-loop containing nucleotide triphosphate hydrolases"/>
    <property type="match status" value="1"/>
</dbReference>
<evidence type="ECO:0000256" key="2">
    <source>
        <dbReference type="ARBA" id="ARBA00022741"/>
    </source>
</evidence>
<dbReference type="EMBL" id="CADCUT010000142">
    <property type="protein sequence ID" value="CAA9416767.1"/>
    <property type="molecule type" value="Genomic_DNA"/>
</dbReference>
<dbReference type="InterPro" id="IPR003593">
    <property type="entry name" value="AAA+_ATPase"/>
</dbReference>
<keyword evidence="3" id="KW-0067">ATP-binding</keyword>
<reference evidence="5" key="1">
    <citation type="submission" date="2020-02" db="EMBL/GenBank/DDBJ databases">
        <authorList>
            <person name="Meier V. D."/>
        </authorList>
    </citation>
    <scope>NUCLEOTIDE SEQUENCE</scope>
    <source>
        <strain evidence="5">AVDCRST_MAG03</strain>
    </source>
</reference>
<keyword evidence="2" id="KW-0547">Nucleotide-binding</keyword>
<dbReference type="Pfam" id="PF00005">
    <property type="entry name" value="ABC_tran"/>
    <property type="match status" value="1"/>
</dbReference>
<accession>A0A6J4PM93</accession>
<dbReference type="PROSITE" id="PS00211">
    <property type="entry name" value="ABC_TRANSPORTER_1"/>
    <property type="match status" value="1"/>
</dbReference>
<proteinExistence type="predicted"/>
<feature type="domain" description="ABC transporter" evidence="4">
    <location>
        <begin position="4"/>
        <end position="238"/>
    </location>
</feature>
<dbReference type="PROSITE" id="PS50893">
    <property type="entry name" value="ABC_TRANSPORTER_2"/>
    <property type="match status" value="1"/>
</dbReference>
<dbReference type="SUPFAM" id="SSF52540">
    <property type="entry name" value="P-loop containing nucleoside triphosphate hydrolases"/>
    <property type="match status" value="1"/>
</dbReference>
<dbReference type="GO" id="GO:0016887">
    <property type="term" value="F:ATP hydrolysis activity"/>
    <property type="evidence" value="ECO:0007669"/>
    <property type="project" value="InterPro"/>
</dbReference>
<sequence length="238" mass="25665">MSLLAVEEATKTFAGATVLERVNLRLEAGDRFCLLGRNGAGKSTLLRMIVGMYLPDAGKILLAGKDPAGHPRTRRAIGFASDKPFLYDKLSCREHFTLHAALYDLEVRPATQRGTALLERMGMARSVDQRAETFSFGMRKKLSLVLALLHAPSLLVLDEPLAGLDPEAAVEVEVLLREYNVATDVVARDRVGKPGTVLLSTHSIVFASDFATRQGIMRGGHLAVHSPGGPAAPQPGRT</sequence>
<protein>
    <recommendedName>
        <fullName evidence="4">ABC transporter domain-containing protein</fullName>
    </recommendedName>
</protein>
<dbReference type="PANTHER" id="PTHR42939">
    <property type="entry name" value="ABC TRANSPORTER ATP-BINDING PROTEIN ALBC-RELATED"/>
    <property type="match status" value="1"/>
</dbReference>
<gene>
    <name evidence="5" type="ORF">AVDCRST_MAG03-2254</name>
</gene>
<dbReference type="InterPro" id="IPR017871">
    <property type="entry name" value="ABC_transporter-like_CS"/>
</dbReference>
<dbReference type="InterPro" id="IPR051782">
    <property type="entry name" value="ABC_Transporter_VariousFunc"/>
</dbReference>
<dbReference type="AlphaFoldDB" id="A0A6J4PM93"/>
<evidence type="ECO:0000256" key="3">
    <source>
        <dbReference type="ARBA" id="ARBA00022840"/>
    </source>
</evidence>
<dbReference type="SMART" id="SM00382">
    <property type="entry name" value="AAA"/>
    <property type="match status" value="1"/>
</dbReference>
<dbReference type="GO" id="GO:0005524">
    <property type="term" value="F:ATP binding"/>
    <property type="evidence" value="ECO:0007669"/>
    <property type="project" value="UniProtKB-KW"/>
</dbReference>
<name>A0A6J4PM93_9ACTN</name>
<evidence type="ECO:0000313" key="5">
    <source>
        <dbReference type="EMBL" id="CAA9416767.1"/>
    </source>
</evidence>
<dbReference type="PANTHER" id="PTHR42939:SF1">
    <property type="entry name" value="ABC TRANSPORTER ATP-BINDING PROTEIN ALBC-RELATED"/>
    <property type="match status" value="1"/>
</dbReference>
<dbReference type="CDD" id="cd03230">
    <property type="entry name" value="ABC_DR_subfamily_A"/>
    <property type="match status" value="1"/>
</dbReference>
<keyword evidence="1" id="KW-0813">Transport</keyword>
<evidence type="ECO:0000259" key="4">
    <source>
        <dbReference type="PROSITE" id="PS50893"/>
    </source>
</evidence>
<evidence type="ECO:0000256" key="1">
    <source>
        <dbReference type="ARBA" id="ARBA00022448"/>
    </source>
</evidence>